<dbReference type="InterPro" id="IPR025574">
    <property type="entry name" value="Nucleoporin_FG_rpt"/>
</dbReference>
<feature type="compositionally biased region" description="Polar residues" evidence="11">
    <location>
        <begin position="823"/>
        <end position="839"/>
    </location>
</feature>
<evidence type="ECO:0000256" key="1">
    <source>
        <dbReference type="ARBA" id="ARBA00004567"/>
    </source>
</evidence>
<feature type="compositionally biased region" description="Low complexity" evidence="11">
    <location>
        <begin position="541"/>
        <end position="550"/>
    </location>
</feature>
<evidence type="ECO:0000256" key="11">
    <source>
        <dbReference type="SAM" id="MobiDB-lite"/>
    </source>
</evidence>
<evidence type="ECO:0000256" key="8">
    <source>
        <dbReference type="ARBA" id="ARBA00023010"/>
    </source>
</evidence>
<feature type="compositionally biased region" description="Low complexity" evidence="11">
    <location>
        <begin position="603"/>
        <end position="613"/>
    </location>
</feature>
<dbReference type="GO" id="GO:0003723">
    <property type="term" value="F:RNA binding"/>
    <property type="evidence" value="ECO:0007669"/>
    <property type="project" value="TreeGrafter"/>
</dbReference>
<keyword evidence="6" id="KW-0509">mRNA transport</keyword>
<keyword evidence="4" id="KW-0677">Repeat</keyword>
<dbReference type="Gene3D" id="1.10.10.2360">
    <property type="match status" value="1"/>
</dbReference>
<dbReference type="InterPro" id="IPR036903">
    <property type="entry name" value="Nup98_auto-Pept-S59_dom_sf"/>
</dbReference>
<evidence type="ECO:0000259" key="12">
    <source>
        <dbReference type="PROSITE" id="PS51434"/>
    </source>
</evidence>
<proteinExistence type="inferred from homology"/>
<evidence type="ECO:0000256" key="6">
    <source>
        <dbReference type="ARBA" id="ARBA00022816"/>
    </source>
</evidence>
<feature type="compositionally biased region" description="Polar residues" evidence="11">
    <location>
        <begin position="850"/>
        <end position="865"/>
    </location>
</feature>
<feature type="compositionally biased region" description="Low complexity" evidence="11">
    <location>
        <begin position="429"/>
        <end position="440"/>
    </location>
</feature>
<keyword evidence="8" id="KW-0811">Translocation</keyword>
<dbReference type="GO" id="GO:0051028">
    <property type="term" value="P:mRNA transport"/>
    <property type="evidence" value="ECO:0007669"/>
    <property type="project" value="UniProtKB-KW"/>
</dbReference>
<feature type="compositionally biased region" description="Acidic residues" evidence="11">
    <location>
        <begin position="1064"/>
        <end position="1077"/>
    </location>
</feature>
<feature type="compositionally biased region" description="Low complexity" evidence="11">
    <location>
        <begin position="472"/>
        <end position="481"/>
    </location>
</feature>
<feature type="region of interest" description="Disordered" evidence="11">
    <location>
        <begin position="1887"/>
        <end position="1915"/>
    </location>
</feature>
<dbReference type="FunFam" id="3.30.1610.10:FF:000003">
    <property type="entry name" value="Nucleoporin SONB, putative"/>
    <property type="match status" value="1"/>
</dbReference>
<dbReference type="PANTHER" id="PTHR23198:SF6">
    <property type="entry name" value="NUCLEAR PORE COMPLEX PROTEIN NUP98-NUP96"/>
    <property type="match status" value="1"/>
</dbReference>
<keyword evidence="9" id="KW-0906">Nuclear pore complex</keyword>
<dbReference type="InterPro" id="IPR007230">
    <property type="entry name" value="Nup98_auto-Pept-S59_dom"/>
</dbReference>
<dbReference type="Gene3D" id="3.30.1610.10">
    <property type="entry name" value="Peptidase S59, nucleoporin"/>
    <property type="match status" value="1"/>
</dbReference>
<feature type="region of interest" description="Disordered" evidence="11">
    <location>
        <begin position="662"/>
        <end position="693"/>
    </location>
</feature>
<dbReference type="PROSITE" id="PS51434">
    <property type="entry name" value="NUP_C"/>
    <property type="match status" value="1"/>
</dbReference>
<feature type="compositionally biased region" description="Polar residues" evidence="11">
    <location>
        <begin position="521"/>
        <end position="540"/>
    </location>
</feature>
<feature type="compositionally biased region" description="Polar residues" evidence="11">
    <location>
        <begin position="573"/>
        <end position="582"/>
    </location>
</feature>
<dbReference type="GO" id="GO:0034398">
    <property type="term" value="P:telomere tethering at nuclear periphery"/>
    <property type="evidence" value="ECO:0007669"/>
    <property type="project" value="TreeGrafter"/>
</dbReference>
<dbReference type="SUPFAM" id="SSF82215">
    <property type="entry name" value="C-terminal autoproteolytic domain of nucleoporin nup98"/>
    <property type="match status" value="1"/>
</dbReference>
<evidence type="ECO:0000256" key="2">
    <source>
        <dbReference type="ARBA" id="ARBA00008926"/>
    </source>
</evidence>
<feature type="region of interest" description="Disordered" evidence="11">
    <location>
        <begin position="392"/>
        <end position="640"/>
    </location>
</feature>
<evidence type="ECO:0000256" key="4">
    <source>
        <dbReference type="ARBA" id="ARBA00022737"/>
    </source>
</evidence>
<dbReference type="Pfam" id="PF04096">
    <property type="entry name" value="Nucleoporin2"/>
    <property type="match status" value="1"/>
</dbReference>
<evidence type="ECO:0000256" key="10">
    <source>
        <dbReference type="ARBA" id="ARBA00023242"/>
    </source>
</evidence>
<dbReference type="GO" id="GO:0008139">
    <property type="term" value="F:nuclear localization sequence binding"/>
    <property type="evidence" value="ECO:0007669"/>
    <property type="project" value="TreeGrafter"/>
</dbReference>
<dbReference type="Pfam" id="PF13634">
    <property type="entry name" value="Nucleoporin_FG"/>
    <property type="match status" value="2"/>
</dbReference>
<feature type="compositionally biased region" description="Acidic residues" evidence="11">
    <location>
        <begin position="1138"/>
        <end position="1147"/>
    </location>
</feature>
<dbReference type="EMBL" id="ML993873">
    <property type="protein sequence ID" value="KAF2204579.1"/>
    <property type="molecule type" value="Genomic_DNA"/>
</dbReference>
<organism evidence="13 14">
    <name type="scientific">Delitschia confertaspora ATCC 74209</name>
    <dbReference type="NCBI Taxonomy" id="1513339"/>
    <lineage>
        <taxon>Eukaryota</taxon>
        <taxon>Fungi</taxon>
        <taxon>Dikarya</taxon>
        <taxon>Ascomycota</taxon>
        <taxon>Pezizomycotina</taxon>
        <taxon>Dothideomycetes</taxon>
        <taxon>Pleosporomycetidae</taxon>
        <taxon>Pleosporales</taxon>
        <taxon>Delitschiaceae</taxon>
        <taxon>Delitschia</taxon>
    </lineage>
</organism>
<feature type="region of interest" description="Disordered" evidence="11">
    <location>
        <begin position="1246"/>
        <end position="1265"/>
    </location>
</feature>
<name>A0A9P4MSV1_9PLEO</name>
<comment type="subcellular location">
    <subcellularLocation>
        <location evidence="1">Nucleus</location>
        <location evidence="1">Nuclear pore complex</location>
    </subcellularLocation>
</comment>
<feature type="region of interest" description="Disordered" evidence="11">
    <location>
        <begin position="1063"/>
        <end position="1233"/>
    </location>
</feature>
<feature type="compositionally biased region" description="Low complexity" evidence="11">
    <location>
        <begin position="620"/>
        <end position="636"/>
    </location>
</feature>
<gene>
    <name evidence="13" type="ORF">GQ43DRAFT_468968</name>
</gene>
<dbReference type="PANTHER" id="PTHR23198">
    <property type="entry name" value="NUCLEOPORIN"/>
    <property type="match status" value="1"/>
</dbReference>
<feature type="compositionally biased region" description="Polar residues" evidence="11">
    <location>
        <begin position="664"/>
        <end position="682"/>
    </location>
</feature>
<dbReference type="GO" id="GO:0000973">
    <property type="term" value="P:post-transcriptional tethering of RNA polymerase II gene DNA at nuclear periphery"/>
    <property type="evidence" value="ECO:0007669"/>
    <property type="project" value="TreeGrafter"/>
</dbReference>
<evidence type="ECO:0000256" key="7">
    <source>
        <dbReference type="ARBA" id="ARBA00022927"/>
    </source>
</evidence>
<keyword evidence="10" id="KW-0539">Nucleus</keyword>
<feature type="compositionally biased region" description="Polar residues" evidence="11">
    <location>
        <begin position="485"/>
        <end position="495"/>
    </location>
</feature>
<feature type="compositionally biased region" description="Low complexity" evidence="11">
    <location>
        <begin position="584"/>
        <end position="595"/>
    </location>
</feature>
<protein>
    <recommendedName>
        <fullName evidence="12">Peptidase S59 domain-containing protein</fullName>
    </recommendedName>
</protein>
<feature type="domain" description="Peptidase S59" evidence="12">
    <location>
        <begin position="911"/>
        <end position="1059"/>
    </location>
</feature>
<feature type="compositionally biased region" description="Low complexity" evidence="11">
    <location>
        <begin position="557"/>
        <end position="571"/>
    </location>
</feature>
<reference evidence="13" key="1">
    <citation type="journal article" date="2020" name="Stud. Mycol.">
        <title>101 Dothideomycetes genomes: a test case for predicting lifestyles and emergence of pathogens.</title>
        <authorList>
            <person name="Haridas S."/>
            <person name="Albert R."/>
            <person name="Binder M."/>
            <person name="Bloem J."/>
            <person name="Labutti K."/>
            <person name="Salamov A."/>
            <person name="Andreopoulos B."/>
            <person name="Baker S."/>
            <person name="Barry K."/>
            <person name="Bills G."/>
            <person name="Bluhm B."/>
            <person name="Cannon C."/>
            <person name="Castanera R."/>
            <person name="Culley D."/>
            <person name="Daum C."/>
            <person name="Ezra D."/>
            <person name="Gonzalez J."/>
            <person name="Henrissat B."/>
            <person name="Kuo A."/>
            <person name="Liang C."/>
            <person name="Lipzen A."/>
            <person name="Lutzoni F."/>
            <person name="Magnuson J."/>
            <person name="Mondo S."/>
            <person name="Nolan M."/>
            <person name="Ohm R."/>
            <person name="Pangilinan J."/>
            <person name="Park H.-J."/>
            <person name="Ramirez L."/>
            <person name="Alfaro M."/>
            <person name="Sun H."/>
            <person name="Tritt A."/>
            <person name="Yoshinaga Y."/>
            <person name="Zwiers L.-H."/>
            <person name="Turgeon B."/>
            <person name="Goodwin S."/>
            <person name="Spatafora J."/>
            <person name="Crous P."/>
            <person name="Grigoriev I."/>
        </authorList>
    </citation>
    <scope>NUCLEOTIDE SEQUENCE</scope>
    <source>
        <strain evidence="13">ATCC 74209</strain>
    </source>
</reference>
<keyword evidence="7" id="KW-0653">Protein transport</keyword>
<comment type="caution">
    <text evidence="13">The sequence shown here is derived from an EMBL/GenBank/DDBJ whole genome shotgun (WGS) entry which is preliminary data.</text>
</comment>
<evidence type="ECO:0000313" key="14">
    <source>
        <dbReference type="Proteomes" id="UP000799536"/>
    </source>
</evidence>
<evidence type="ECO:0000256" key="9">
    <source>
        <dbReference type="ARBA" id="ARBA00023132"/>
    </source>
</evidence>
<dbReference type="Proteomes" id="UP000799536">
    <property type="component" value="Unassembled WGS sequence"/>
</dbReference>
<comment type="similarity">
    <text evidence="2">Belongs to the nucleoporin GLFG family.</text>
</comment>
<accession>A0A9P4MSV1</accession>
<evidence type="ECO:0000313" key="13">
    <source>
        <dbReference type="EMBL" id="KAF2204579.1"/>
    </source>
</evidence>
<evidence type="ECO:0000256" key="3">
    <source>
        <dbReference type="ARBA" id="ARBA00022448"/>
    </source>
</evidence>
<feature type="compositionally biased region" description="Low complexity" evidence="11">
    <location>
        <begin position="451"/>
        <end position="463"/>
    </location>
</feature>
<dbReference type="GO" id="GO:0006606">
    <property type="term" value="P:protein import into nucleus"/>
    <property type="evidence" value="ECO:0007669"/>
    <property type="project" value="TreeGrafter"/>
</dbReference>
<dbReference type="FunFam" id="1.10.10.2360:FF:000001">
    <property type="entry name" value="Nuclear pore complex protein Nup98-Nup96"/>
    <property type="match status" value="1"/>
</dbReference>
<feature type="compositionally biased region" description="Low complexity" evidence="11">
    <location>
        <begin position="403"/>
        <end position="413"/>
    </location>
</feature>
<feature type="compositionally biased region" description="Gly residues" evidence="11">
    <location>
        <begin position="441"/>
        <end position="450"/>
    </location>
</feature>
<dbReference type="InterPro" id="IPR021967">
    <property type="entry name" value="Nup98_C"/>
</dbReference>
<dbReference type="Pfam" id="PF12110">
    <property type="entry name" value="Nup96"/>
    <property type="match status" value="1"/>
</dbReference>
<keyword evidence="3" id="KW-0813">Transport</keyword>
<dbReference type="OrthoDB" id="3797628at2759"/>
<feature type="compositionally biased region" description="Polar residues" evidence="11">
    <location>
        <begin position="1088"/>
        <end position="1115"/>
    </location>
</feature>
<keyword evidence="14" id="KW-1185">Reference proteome</keyword>
<feature type="compositionally biased region" description="Acidic residues" evidence="11">
    <location>
        <begin position="1168"/>
        <end position="1185"/>
    </location>
</feature>
<dbReference type="GO" id="GO:0017056">
    <property type="term" value="F:structural constituent of nuclear pore"/>
    <property type="evidence" value="ECO:0007669"/>
    <property type="project" value="InterPro"/>
</dbReference>
<keyword evidence="5" id="KW-0068">Autocatalytic cleavage</keyword>
<dbReference type="GO" id="GO:0044614">
    <property type="term" value="C:nuclear pore cytoplasmic filaments"/>
    <property type="evidence" value="ECO:0007669"/>
    <property type="project" value="TreeGrafter"/>
</dbReference>
<sequence length="2036" mass="215089">MSFGGSGGFGGFGSNNNNTTSGFGGFGSSSTNNNTGFGSNTTGGGFGSSNNTGGSLFGGGNTASSGFGGFGTNNTKTTFGATPFGSSTTTGGGLFGGGGAASGSGGFGGFGSAANNTTTTSGFGGSTTGGGLFGQAKPAFGSSTTTGTGGLFGGGGSSGGFGSTAAQPATGGFGSTTSAFGAAATPAQNNGTASVPFNAKIEKDGTSQTQHFQTISFQEPYTHYSLEELRLADYAQGRRYGNQNGQAGAFGQSTGFGGFGSTATNTTGTGFGSTANTGGGLFGGSGTTTNTGFGQTNTTAGFGGSTNTGGGLFGQNKPGGVFGAAAPATTQPSTGLFGSSTTTTTPAFGAGATASTGFGSTNAGGGLFGSQNNTQAAKPAFGGFGSGTANTTSGFGSTGTTGFGQTNTTTTGGSLFGQNNPTSAAPAFGSTQTTTNTGSNLFGGGGGGFGQTAQTQNTAQTGGSLFGGGFGQNQQNQQKPGGLFGSSTTANTGTSLFGGGQQNNQTQPSGGLFGNANNNNQTQGTSLFGNKPATTGTSLFGNNSTPTTNTSGGGLFGNLNNNNQQSNQGTSLFGGQQNQQKPGSLFSSSTTANTNTGGGLFGNLGNNNNNTSTLGGGSLFGSQNQSQQNQQPQSNSLFGASGSSVLQTSINVNPYGNDQLFAGLNQSTSSPGPLATPLTSSQKTRKSAILPQHKLNPSASTRLLTPQKKFGGYGFSYSTYGTPNSASSSYSPSFTSSFPAGGSIGRQLGKSMSTSNLRNSFTPETSILAPGAFSTTGRSFATGSMKKLNVNRAINARTPLFGNEHDTPTQSTIKKTVSFDRTITGNDESEANGASSTALVRTETEDVSPGRSSPAANSSPVNGTASRPEMQEMNGNNPASLPENGAPLRATSESSLNAQKPKGDKGVDPQPGDYYMRPSLNELRQMNRQQLKTVSGFTVGRQNIGQIEFNKGNPVDLSAIDLDKIMGDIVVLTPRNATVFGEACTVTKPTVGNGLNVPSRITLENSWPRASKRGSKANPSASAGLSYQKHIERLKRVQGTTFEAYNSETGEWSFTVEHFSSYGLDDDDDDDDEDEYMESSLLSAAPDTPTQYRSSQMTGTPQEDSMLSPTQSSPDDTFDFKKGKRSQASLPGGFEDGTVYEDEEMDETMGTNNTEQSFLGERSAGSLDTDDYTEESESESVEDQDMAGSVSGPVQTVEQPAANPFNESLQPKSILKASQPYRRGPGTPTRGQFEFEDDWADQLQRTISPKKQNREALRQSQGDVLKERDGNLQKLAQSLGGQTIATSIDLMKSLFGETEKQGRASVAKQTGIKLPYAKRPKTSNDLDAMSGSDKDFHWCNKPHFSEDGTLVYPNASPNSLELGVFSTSQQPIVTAHKDIRFTKLPTFPDAIPQTLIGQKEKTEISTSSDVPFATTSPDFDFDEYSEMVAIDNPAGIHEQKAWELLGILFDDYNSLPDGVSQDIYQEHIERIRKDKLSQFWESLVRADAEKHAQKAKLPEEKAIAYLSGHNVIDACSALIDRLDLRLATMVAQIGGDEAMRLDVADQIDDWRKMDVLSEMTDEIRALYELLAGNCDICEGRTGGGLENKASTFKIASRFGLDWRRAFGLRLWYGTMVHEPIHVAIAQFADALRDGKEEAKPVPWFVEQGVDMGWKDPEPENREDILWGILKLYASSKLELPANVEDILSPENVSGHPLNARLAWQFFQHFRARQQEAHDSRKIGLPTARSGNGLNESLLSSITSSTEKDRQAEDPLTALGDNLTLLYASSLHSPQHWTTAVFVYTHLSSPVARAHYIRTLLALYSDTYEISEEDTDYQYLTKTLRIHKTWIYAAAALRAKAEGDDVQQTLHLLKADELAEAHEVLCRSVGPSSIISRDYDTLREVLGDFIPSPENSPAGDLSRSRGRPRARKDPVQGWSHGGQIYFDYIHLLDLTSQQSRFSWQENEVAGLNQEISFLLNYIQERLEVVGADRWETRSLEERVALTEISSEVARLMGEIQSLDKAQILKLPLAEDGWLKHSRELSTLYHRAALMAAK</sequence>
<dbReference type="GO" id="GO:0006405">
    <property type="term" value="P:RNA export from nucleus"/>
    <property type="evidence" value="ECO:0007669"/>
    <property type="project" value="TreeGrafter"/>
</dbReference>
<feature type="region of interest" description="Disordered" evidence="11">
    <location>
        <begin position="823"/>
        <end position="914"/>
    </location>
</feature>
<dbReference type="InterPro" id="IPR037665">
    <property type="entry name" value="Nucleoporin_S59-like"/>
</dbReference>
<dbReference type="Gene3D" id="1.25.40.690">
    <property type="match status" value="1"/>
</dbReference>
<evidence type="ECO:0000256" key="5">
    <source>
        <dbReference type="ARBA" id="ARBA00022813"/>
    </source>
</evidence>